<feature type="transmembrane region" description="Helical" evidence="1">
    <location>
        <begin position="163"/>
        <end position="183"/>
    </location>
</feature>
<feature type="transmembrane region" description="Helical" evidence="1">
    <location>
        <begin position="16"/>
        <end position="33"/>
    </location>
</feature>
<gene>
    <name evidence="2" type="ORF">JJQ60_09195</name>
</gene>
<proteinExistence type="predicted"/>
<reference evidence="2" key="1">
    <citation type="submission" date="2021-01" db="EMBL/GenBank/DDBJ databases">
        <authorList>
            <person name="Zhong Y.L."/>
        </authorList>
    </citation>
    <scope>NUCLEOTIDE SEQUENCE</scope>
    <source>
        <strain evidence="2">KCTC 23302</strain>
    </source>
</reference>
<dbReference type="AlphaFoldDB" id="A0A937A2A9"/>
<feature type="transmembrane region" description="Helical" evidence="1">
    <location>
        <begin position="76"/>
        <end position="96"/>
    </location>
</feature>
<evidence type="ECO:0000256" key="1">
    <source>
        <dbReference type="SAM" id="Phobius"/>
    </source>
</evidence>
<keyword evidence="1" id="KW-0812">Transmembrane</keyword>
<dbReference type="EMBL" id="JAERQJ010000003">
    <property type="protein sequence ID" value="MBL0683690.1"/>
    <property type="molecule type" value="Genomic_DNA"/>
</dbReference>
<dbReference type="Proteomes" id="UP000651057">
    <property type="component" value="Unassembled WGS sequence"/>
</dbReference>
<comment type="caution">
    <text evidence="2">The sequence shown here is derived from an EMBL/GenBank/DDBJ whole genome shotgun (WGS) entry which is preliminary data.</text>
</comment>
<name>A0A937A2A9_9FLAO</name>
<feature type="transmembrane region" description="Helical" evidence="1">
    <location>
        <begin position="132"/>
        <end position="151"/>
    </location>
</feature>
<accession>A0A937A2A9</accession>
<protein>
    <submittedName>
        <fullName evidence="2">Uncharacterized protein</fullName>
    </submittedName>
</protein>
<keyword evidence="1" id="KW-0472">Membrane</keyword>
<keyword evidence="1" id="KW-1133">Transmembrane helix</keyword>
<feature type="transmembrane region" description="Helical" evidence="1">
    <location>
        <begin position="102"/>
        <end position="125"/>
    </location>
</feature>
<feature type="transmembrane region" description="Helical" evidence="1">
    <location>
        <begin position="39"/>
        <end position="64"/>
    </location>
</feature>
<sequence>MALIWIYFENRKEVSALYPWIIIVIMVNDVFVLSDFDRFFNYIGILLPLYYVLCSYLLMPFISFKQIRYKEIFTPSMLIGIVLIIYLTFSILNLLMPDLEDSIGYVALIIVTLFYYLGCCFIIYLRNLYTHTYYLLIAASSSILVNAMLPIQELYYNSPVFEAIVYSADIVTMFFYLKFLILAKPVENTDYPDLF</sequence>
<keyword evidence="3" id="KW-1185">Reference proteome</keyword>
<evidence type="ECO:0000313" key="3">
    <source>
        <dbReference type="Proteomes" id="UP000651057"/>
    </source>
</evidence>
<dbReference type="RefSeq" id="WP_201918912.1">
    <property type="nucleotide sequence ID" value="NZ_BAABAX010000005.1"/>
</dbReference>
<organism evidence="2 3">
    <name type="scientific">Aquimarina mytili</name>
    <dbReference type="NCBI Taxonomy" id="874423"/>
    <lineage>
        <taxon>Bacteria</taxon>
        <taxon>Pseudomonadati</taxon>
        <taxon>Bacteroidota</taxon>
        <taxon>Flavobacteriia</taxon>
        <taxon>Flavobacteriales</taxon>
        <taxon>Flavobacteriaceae</taxon>
        <taxon>Aquimarina</taxon>
    </lineage>
</organism>
<evidence type="ECO:0000313" key="2">
    <source>
        <dbReference type="EMBL" id="MBL0683690.1"/>
    </source>
</evidence>